<evidence type="ECO:0000313" key="3">
    <source>
        <dbReference type="WBParaSite" id="jg571"/>
    </source>
</evidence>
<reference evidence="3" key="1">
    <citation type="submission" date="2022-11" db="UniProtKB">
        <authorList>
            <consortium name="WormBaseParasite"/>
        </authorList>
    </citation>
    <scope>IDENTIFICATION</scope>
</reference>
<name>A0A915EIG6_9BILA</name>
<proteinExistence type="predicted"/>
<dbReference type="Proteomes" id="UP000887574">
    <property type="component" value="Unplaced"/>
</dbReference>
<dbReference type="AlphaFoldDB" id="A0A915EIG6"/>
<organism evidence="2 3">
    <name type="scientific">Ditylenchus dipsaci</name>
    <dbReference type="NCBI Taxonomy" id="166011"/>
    <lineage>
        <taxon>Eukaryota</taxon>
        <taxon>Metazoa</taxon>
        <taxon>Ecdysozoa</taxon>
        <taxon>Nematoda</taxon>
        <taxon>Chromadorea</taxon>
        <taxon>Rhabditida</taxon>
        <taxon>Tylenchina</taxon>
        <taxon>Tylenchomorpha</taxon>
        <taxon>Sphaerularioidea</taxon>
        <taxon>Anguinidae</taxon>
        <taxon>Anguininae</taxon>
        <taxon>Ditylenchus</taxon>
    </lineage>
</organism>
<keyword evidence="2" id="KW-1185">Reference proteome</keyword>
<protein>
    <submittedName>
        <fullName evidence="3">Uncharacterized protein</fullName>
    </submittedName>
</protein>
<evidence type="ECO:0000313" key="2">
    <source>
        <dbReference type="Proteomes" id="UP000887574"/>
    </source>
</evidence>
<evidence type="ECO:0000256" key="1">
    <source>
        <dbReference type="SAM" id="MobiDB-lite"/>
    </source>
</evidence>
<sequence length="81" mass="9011">MELKMSCRMSRTQKNQCRGNSKGTGLKPFASCAEVADVLNTQQIRESNSKYGGSTLRILRRSRRCPVQKQISGEATCNMLA</sequence>
<feature type="compositionally biased region" description="Polar residues" evidence="1">
    <location>
        <begin position="9"/>
        <end position="21"/>
    </location>
</feature>
<feature type="region of interest" description="Disordered" evidence="1">
    <location>
        <begin position="1"/>
        <end position="21"/>
    </location>
</feature>
<dbReference type="WBParaSite" id="jg571">
    <property type="protein sequence ID" value="jg571"/>
    <property type="gene ID" value="jg571"/>
</dbReference>
<accession>A0A915EIG6</accession>